<dbReference type="Proteomes" id="UP000221653">
    <property type="component" value="Unassembled WGS sequence"/>
</dbReference>
<evidence type="ECO:0000256" key="1">
    <source>
        <dbReference type="ARBA" id="ARBA00022603"/>
    </source>
</evidence>
<accession>A0A2A9DSQ6</accession>
<dbReference type="Gene3D" id="3.40.50.150">
    <property type="entry name" value="Vaccinia Virus protein VP39"/>
    <property type="match status" value="1"/>
</dbReference>
<dbReference type="Pfam" id="PF01596">
    <property type="entry name" value="Methyltransf_3"/>
    <property type="match status" value="1"/>
</dbReference>
<name>A0A2A9DSQ6_9CORY</name>
<proteinExistence type="predicted"/>
<dbReference type="GO" id="GO:0008171">
    <property type="term" value="F:O-methyltransferase activity"/>
    <property type="evidence" value="ECO:0007669"/>
    <property type="project" value="InterPro"/>
</dbReference>
<reference evidence="4 5" key="1">
    <citation type="submission" date="2017-10" db="EMBL/GenBank/DDBJ databases">
        <title>Sequencing the genomes of 1000 actinobacteria strains.</title>
        <authorList>
            <person name="Klenk H.-P."/>
        </authorList>
    </citation>
    <scope>NUCLEOTIDE SEQUENCE [LARGE SCALE GENOMIC DNA]</scope>
    <source>
        <strain evidence="4 5">DSM 20688</strain>
    </source>
</reference>
<dbReference type="InterPro" id="IPR029063">
    <property type="entry name" value="SAM-dependent_MTases_sf"/>
</dbReference>
<dbReference type="EMBL" id="PDJF01000001">
    <property type="protein sequence ID" value="PFG28970.1"/>
    <property type="molecule type" value="Genomic_DNA"/>
</dbReference>
<keyword evidence="3" id="KW-0949">S-adenosyl-L-methionine</keyword>
<dbReference type="InterPro" id="IPR002935">
    <property type="entry name" value="SAM_O-MeTrfase"/>
</dbReference>
<dbReference type="STRING" id="1724.GCA_001044175_02040"/>
<dbReference type="AlphaFoldDB" id="A0A2A9DSQ6"/>
<comment type="caution">
    <text evidence="4">The sequence shown here is derived from an EMBL/GenBank/DDBJ whole genome shotgun (WGS) entry which is preliminary data.</text>
</comment>
<evidence type="ECO:0000256" key="3">
    <source>
        <dbReference type="ARBA" id="ARBA00022691"/>
    </source>
</evidence>
<keyword evidence="1 4" id="KW-0489">Methyltransferase</keyword>
<organism evidence="4 5">
    <name type="scientific">Corynebacterium renale</name>
    <dbReference type="NCBI Taxonomy" id="1724"/>
    <lineage>
        <taxon>Bacteria</taxon>
        <taxon>Bacillati</taxon>
        <taxon>Actinomycetota</taxon>
        <taxon>Actinomycetes</taxon>
        <taxon>Mycobacteriales</taxon>
        <taxon>Corynebacteriaceae</taxon>
        <taxon>Corynebacterium</taxon>
    </lineage>
</organism>
<dbReference type="GO" id="GO:0032259">
    <property type="term" value="P:methylation"/>
    <property type="evidence" value="ECO:0007669"/>
    <property type="project" value="UniProtKB-KW"/>
</dbReference>
<sequence length="253" mass="26790">MAPVLGRFREWHGPLDPLLFTLGSVTDSAFNALEELIATTGLSASEDAGDTPATGPRAAMTVAREHATEFGLHAPTESAGALLRTVAAACRAEKSSGVIAITPAAAVVALYLAEGISEKHSITCIDPEVEHQKAAKSAMQQAGYGSAKARYLTSRPLDVLGRLAADSYHVIYADVAPLDMRATFDACWPLLTQGGTIIFAHSLLDATIADDNRVDRDTVAARDMFAFVNGLDPEEHVVTHLPIASGLTLITRR</sequence>
<evidence type="ECO:0000313" key="5">
    <source>
        <dbReference type="Proteomes" id="UP000221653"/>
    </source>
</evidence>
<evidence type="ECO:0000256" key="2">
    <source>
        <dbReference type="ARBA" id="ARBA00022679"/>
    </source>
</evidence>
<keyword evidence="2 4" id="KW-0808">Transferase</keyword>
<dbReference type="SUPFAM" id="SSF53335">
    <property type="entry name" value="S-adenosyl-L-methionine-dependent methyltransferases"/>
    <property type="match status" value="1"/>
</dbReference>
<keyword evidence="5" id="KW-1185">Reference proteome</keyword>
<protein>
    <submittedName>
        <fullName evidence="4">Putative O-methyltransferase YrrM</fullName>
    </submittedName>
</protein>
<evidence type="ECO:0000313" key="4">
    <source>
        <dbReference type="EMBL" id="PFG28970.1"/>
    </source>
</evidence>
<gene>
    <name evidence="4" type="ORF">ATK06_2100</name>
</gene>